<evidence type="ECO:0000313" key="3">
    <source>
        <dbReference type="Proteomes" id="UP000001946"/>
    </source>
</evidence>
<dbReference type="KEGG" id="dsy:DSY0038"/>
<dbReference type="AlphaFoldDB" id="Q252G5"/>
<dbReference type="PANTHER" id="PTHR30121:SF6">
    <property type="entry name" value="SLR6007 PROTEIN"/>
    <property type="match status" value="1"/>
</dbReference>
<organism evidence="2 3">
    <name type="scientific">Desulfitobacterium hafniense (strain Y51)</name>
    <dbReference type="NCBI Taxonomy" id="138119"/>
    <lineage>
        <taxon>Bacteria</taxon>
        <taxon>Bacillati</taxon>
        <taxon>Bacillota</taxon>
        <taxon>Clostridia</taxon>
        <taxon>Eubacteriales</taxon>
        <taxon>Desulfitobacteriaceae</taxon>
        <taxon>Desulfitobacterium</taxon>
    </lineage>
</organism>
<sequence length="626" mass="71234">MAAFPIPKIKIRKEETPMARKRTLPSPPQEDVKIKDFLDMIAPGIIKFNTDHFLCGNTYRCVWVLREYPTATEEQAILRHLGEKDGVTLRIYTCQVTAAEEKKIIHNAANKNRMDKSSTNDLQQTVTAESNLQDVVTLVSSMHRNREPLLHCAVFLELTAHDSDGLKLLQTDVLTELVRSKLNVDRLILRQREGFLSVGPASRNVFGSQFERVLPASSVANLYPFNYSGKTDPRGFYLGRDKFGSNIIADFDKRDDDKTNANVLILGNSGQGKSYLLKLILCNILESGKSVLCLDPEHEYVELAENLGGCFIDLMSGRYRINPLEPKTWDEGGSPEDTDAPQAFRQSTKLSQHISFLKDFFRCYKDFSDRHIDVIEIMLGKLYEQFGISDRTDFRKLAATDYPILSDLYALIEAEYKGYDKTKYQLYPPELLQEILLGLHSMCMGAESQFFNGHTNVTSDRFIVFGVKGLLQASRNVKNALLFNVLSFMSDKLLTEGNTASSIDELYLFLTNLTAIEYIRNFMKRVRKKESAVILASQNLEDFNIEHIRELTKPLFSIPTHAFLFNAGNIDKRFYIDSLQLEESEYNLIRFPQRGVCLYKCGIERYNLAVHAPAYKEKLFGTAGGR</sequence>
<dbReference type="Gene3D" id="1.10.8.730">
    <property type="match status" value="1"/>
</dbReference>
<dbReference type="Pfam" id="PF01935">
    <property type="entry name" value="DUF87"/>
    <property type="match status" value="1"/>
</dbReference>
<dbReference type="InterPro" id="IPR027417">
    <property type="entry name" value="P-loop_NTPase"/>
</dbReference>
<dbReference type="STRING" id="138119.DSY0038"/>
<keyword evidence="3" id="KW-1185">Reference proteome</keyword>
<dbReference type="HOGENOM" id="CLU_009097_1_1_9"/>
<dbReference type="PANTHER" id="PTHR30121">
    <property type="entry name" value="UNCHARACTERIZED PROTEIN YJGR-RELATED"/>
    <property type="match status" value="1"/>
</dbReference>
<evidence type="ECO:0000259" key="1">
    <source>
        <dbReference type="Pfam" id="PF01935"/>
    </source>
</evidence>
<dbReference type="SUPFAM" id="SSF52540">
    <property type="entry name" value="P-loop containing nucleoside triphosphate hydrolases"/>
    <property type="match status" value="1"/>
</dbReference>
<dbReference type="Proteomes" id="UP000001946">
    <property type="component" value="Chromosome"/>
</dbReference>
<dbReference type="Gene3D" id="3.40.50.300">
    <property type="entry name" value="P-loop containing nucleotide triphosphate hydrolases"/>
    <property type="match status" value="1"/>
</dbReference>
<evidence type="ECO:0000313" key="2">
    <source>
        <dbReference type="EMBL" id="BAE81827.1"/>
    </source>
</evidence>
<dbReference type="EMBL" id="AP008230">
    <property type="protein sequence ID" value="BAE81827.1"/>
    <property type="molecule type" value="Genomic_DNA"/>
</dbReference>
<accession>Q252G5</accession>
<gene>
    <name evidence="2" type="ordered locus">DSY0038</name>
</gene>
<reference evidence="2 3" key="1">
    <citation type="journal article" date="2006" name="J. Bacteriol.">
        <title>Complete genome sequence of the dehalorespiring bacterium Desulfitobacterium hafniense Y51 and comparison with Dehalococcoides ethenogenes 195.</title>
        <authorList>
            <person name="Nonaka H."/>
            <person name="Keresztes G."/>
            <person name="Shinoda Y."/>
            <person name="Ikenaga Y."/>
            <person name="Abe M."/>
            <person name="Naito K."/>
            <person name="Inatomi K."/>
            <person name="Furukawa K."/>
            <person name="Inui M."/>
            <person name="Yukawa H."/>
        </authorList>
    </citation>
    <scope>NUCLEOTIDE SEQUENCE [LARGE SCALE GENOMIC DNA]</scope>
    <source>
        <strain evidence="2 3">Y51</strain>
    </source>
</reference>
<dbReference type="InterPro" id="IPR051162">
    <property type="entry name" value="T4SS_component"/>
</dbReference>
<feature type="domain" description="Helicase HerA central" evidence="1">
    <location>
        <begin position="263"/>
        <end position="359"/>
    </location>
</feature>
<dbReference type="eggNOG" id="COG3451">
    <property type="taxonomic scope" value="Bacteria"/>
</dbReference>
<proteinExistence type="predicted"/>
<dbReference type="InterPro" id="IPR002789">
    <property type="entry name" value="HerA_central"/>
</dbReference>
<protein>
    <recommendedName>
        <fullName evidence="1">Helicase HerA central domain-containing protein</fullName>
    </recommendedName>
</protein>
<name>Q252G5_DESHY</name>